<reference evidence="2 3" key="1">
    <citation type="submission" date="2009-08" db="EMBL/GenBank/DDBJ databases">
        <authorList>
            <person name="Muzny D."/>
            <person name="Qin X."/>
            <person name="Deng J."/>
            <person name="Jiang H."/>
            <person name="Liu Y."/>
            <person name="Qu J."/>
            <person name="Song X.-Z."/>
            <person name="Zhang L."/>
            <person name="Thornton R."/>
            <person name="Coyle M."/>
            <person name="Francisco L."/>
            <person name="Jackson L."/>
            <person name="Javaid M."/>
            <person name="Korchina V."/>
            <person name="Kovar C."/>
            <person name="Mata R."/>
            <person name="Mathew T."/>
            <person name="Ngo R."/>
            <person name="Nguyen L."/>
            <person name="Nguyen N."/>
            <person name="Okwuonu G."/>
            <person name="Ongeri F."/>
            <person name="Pham C."/>
            <person name="Simmons D."/>
            <person name="Wilczek-Boney K."/>
            <person name="Hale W."/>
            <person name="Jakkamsetti A."/>
            <person name="Pham P."/>
            <person name="Ruth R."/>
            <person name="San Lucas F."/>
            <person name="Warren J."/>
            <person name="Zhang J."/>
            <person name="Zhao Z."/>
            <person name="Zhou C."/>
            <person name="Zhu D."/>
            <person name="Lee S."/>
            <person name="Bess C."/>
            <person name="Blankenburg K."/>
            <person name="Forbes L."/>
            <person name="Fu Q."/>
            <person name="Gubbala S."/>
            <person name="Hirani K."/>
            <person name="Jayaseelan J.C."/>
            <person name="Lara F."/>
            <person name="Munidasa M."/>
            <person name="Palculict T."/>
            <person name="Patil S."/>
            <person name="Pu L.-L."/>
            <person name="Saada N."/>
            <person name="Tang L."/>
            <person name="Weissenberger G."/>
            <person name="Zhu Y."/>
            <person name="Hemphill L."/>
            <person name="Shang Y."/>
            <person name="Youmans B."/>
            <person name="Ayvaz T."/>
            <person name="Ross M."/>
            <person name="Santibanez J."/>
            <person name="Aqrawi P."/>
            <person name="Gross S."/>
            <person name="Joshi V."/>
            <person name="Fowler G."/>
            <person name="Nazareth L."/>
            <person name="Reid J."/>
            <person name="Worley K."/>
            <person name="Petrosino J."/>
            <person name="Highlander S."/>
            <person name="Gibbs R."/>
        </authorList>
    </citation>
    <scope>NUCLEOTIDE SEQUENCE [LARGE SCALE GENOMIC DNA]</scope>
    <source>
        <strain evidence="2 3">ATCC 49175</strain>
    </source>
</reference>
<dbReference type="Pfam" id="PF04266">
    <property type="entry name" value="ASCH"/>
    <property type="match status" value="1"/>
</dbReference>
<evidence type="ECO:0000313" key="3">
    <source>
        <dbReference type="Proteomes" id="UP000005926"/>
    </source>
</evidence>
<evidence type="ECO:0000259" key="1">
    <source>
        <dbReference type="Pfam" id="PF04266"/>
    </source>
</evidence>
<dbReference type="InterPro" id="IPR015947">
    <property type="entry name" value="PUA-like_sf"/>
</dbReference>
<sequence>MLHEMTLFPKPYASISSGQKTIELRLYDEKRQSIQIGDQIRFTNTEDASQTTLCEVVGLHVFKNFTELYENLPLLQCGYTPDDVDNAHPDDMLTYYSKEKQAQYGVVGIELKRI</sequence>
<dbReference type="InterPro" id="IPR007374">
    <property type="entry name" value="ASCH_domain"/>
</dbReference>
<dbReference type="HOGENOM" id="CLU_139906_1_0_9"/>
<feature type="domain" description="ASCH" evidence="1">
    <location>
        <begin position="6"/>
        <end position="111"/>
    </location>
</feature>
<dbReference type="STRING" id="638301.HMPREF0444_1474"/>
<dbReference type="RefSeq" id="WP_005608036.1">
    <property type="nucleotide sequence ID" value="NZ_CP102283.1"/>
</dbReference>
<evidence type="ECO:0000313" key="2">
    <source>
        <dbReference type="EMBL" id="EEW36742.1"/>
    </source>
</evidence>
<dbReference type="Gene3D" id="2.30.130.30">
    <property type="entry name" value="Hypothetical protein"/>
    <property type="match status" value="1"/>
</dbReference>
<name>C8NHS9_9LACT</name>
<dbReference type="eggNOG" id="COG4043">
    <property type="taxonomic scope" value="Bacteria"/>
</dbReference>
<dbReference type="SUPFAM" id="SSF88697">
    <property type="entry name" value="PUA domain-like"/>
    <property type="match status" value="1"/>
</dbReference>
<gene>
    <name evidence="2" type="ORF">HMPREF0444_1474</name>
</gene>
<proteinExistence type="predicted"/>
<protein>
    <submittedName>
        <fullName evidence="2">ASCH domain protein</fullName>
    </submittedName>
</protein>
<dbReference type="GeneID" id="78412213"/>
<accession>C8NHS9</accession>
<organism evidence="2 3">
    <name type="scientific">Granulicatella adiacens ATCC 49175</name>
    <dbReference type="NCBI Taxonomy" id="638301"/>
    <lineage>
        <taxon>Bacteria</taxon>
        <taxon>Bacillati</taxon>
        <taxon>Bacillota</taxon>
        <taxon>Bacilli</taxon>
        <taxon>Lactobacillales</taxon>
        <taxon>Carnobacteriaceae</taxon>
        <taxon>Granulicatella</taxon>
    </lineage>
</organism>
<dbReference type="CDD" id="cd06555">
    <property type="entry name" value="ASCH_PF0470_like"/>
    <property type="match status" value="1"/>
</dbReference>
<dbReference type="EMBL" id="ACKZ01000021">
    <property type="protein sequence ID" value="EEW36742.1"/>
    <property type="molecule type" value="Genomic_DNA"/>
</dbReference>
<dbReference type="Proteomes" id="UP000005926">
    <property type="component" value="Unassembled WGS sequence"/>
</dbReference>
<comment type="caution">
    <text evidence="2">The sequence shown here is derived from an EMBL/GenBank/DDBJ whole genome shotgun (WGS) entry which is preliminary data.</text>
</comment>
<dbReference type="AlphaFoldDB" id="C8NHS9"/>
<keyword evidence="3" id="KW-1185">Reference proteome</keyword>